<sequence length="721" mass="82558">MRSDPCLLLKLCENLHDQDTSSIQVKITKFLEAQTNAQQSFLMFVSDDQDELCCKVVGDKVLDEEVKFPIQSNSFSTAIVEKRSLVLEDIKNDHQDFLQKLLGYQPDTLLCVPILHPKDSDKVIILANLVNKESFLEEDEEMVIECFSAVVPLLLMTQAYEEEKRLREQCQSLLTVAKNLFTHLDDVKLLLKEIMTEARNLTSAERCSLFLLDKEQNELIAKVFDGNLADDGSENLSEVRIPASQGIAGHVATTGELLNIHDAYAHPLFYRKIDETTGFKTRSILCFPIKDENGVIGVAELCNKINRRFFTSFDEEIAKAFSIYCGISIMHSLMWKKVRDGQHRSQLSNELMMYHMKVSQEEVTNLNQTKIPRPSDFHEDFCKFYYTPRFVPEAETPLAVLCMFDDLGMIARWRIRRETLSRFILMVSRGYRNPPYHNWMHAFAVSHFCFLLLNNLRLMGTYLKHIEGFALFVACMCHDLDHRGTNNSFQLASKSVLAALYSSEGSVMERHHFAQAMAIINTDGCNVFESLSKKDYTKCLDYMRDIILATDLAHHLRIMKDIGEMAEVGYSSDDPQHHKLLLSLLVTACDLSDQTKDWPSSKKIAKQVYSEFFSQGDLEKAMGNSPSEMMDREKACVPQLQIAFLQTIVQPVYELLAKLFPEAEETAQAVATNKMYWERMQEIYKRRHLTSSCSLDLFEDQSLEKEVLEGLSNSNKISVIL</sequence>
<evidence type="ECO:0000256" key="1">
    <source>
        <dbReference type="ARBA" id="ARBA00007648"/>
    </source>
</evidence>
<gene>
    <name evidence="8" type="primary">LOC106470164</name>
</gene>
<dbReference type="SUPFAM" id="SSF55781">
    <property type="entry name" value="GAF domain-like"/>
    <property type="match status" value="2"/>
</dbReference>
<dbReference type="InterPro" id="IPR002073">
    <property type="entry name" value="PDEase_catalytic_dom"/>
</dbReference>
<dbReference type="InterPro" id="IPR029016">
    <property type="entry name" value="GAF-like_dom_sf"/>
</dbReference>
<comment type="similarity">
    <text evidence="1 5">Belongs to the cyclic nucleotide phosphodiesterase family.</text>
</comment>
<dbReference type="Gene3D" id="1.10.1300.10">
    <property type="entry name" value="3'5'-cyclic nucleotide phosphodiesterase, catalytic domain"/>
    <property type="match status" value="1"/>
</dbReference>
<dbReference type="CDD" id="cd00077">
    <property type="entry name" value="HDc"/>
    <property type="match status" value="1"/>
</dbReference>
<keyword evidence="2" id="KW-0140">cGMP</keyword>
<dbReference type="GeneID" id="106470164"/>
<dbReference type="Proteomes" id="UP000694941">
    <property type="component" value="Unplaced"/>
</dbReference>
<dbReference type="PANTHER" id="PTHR11347">
    <property type="entry name" value="CYCLIC NUCLEOTIDE PHOSPHODIESTERASE"/>
    <property type="match status" value="1"/>
</dbReference>
<dbReference type="InterPro" id="IPR003607">
    <property type="entry name" value="HD/PDEase_dom"/>
</dbReference>
<proteinExistence type="inferred from homology"/>
<evidence type="ECO:0000313" key="7">
    <source>
        <dbReference type="Proteomes" id="UP000694941"/>
    </source>
</evidence>
<dbReference type="PROSITE" id="PS00126">
    <property type="entry name" value="PDEASE_I_1"/>
    <property type="match status" value="1"/>
</dbReference>
<dbReference type="Pfam" id="PF00233">
    <property type="entry name" value="PDEase_I"/>
    <property type="match status" value="1"/>
</dbReference>
<evidence type="ECO:0000256" key="3">
    <source>
        <dbReference type="ARBA" id="ARBA00022723"/>
    </source>
</evidence>
<keyword evidence="7" id="KW-1185">Reference proteome</keyword>
<dbReference type="InterPro" id="IPR003018">
    <property type="entry name" value="GAF"/>
</dbReference>
<dbReference type="SMART" id="SM00065">
    <property type="entry name" value="GAF"/>
    <property type="match status" value="2"/>
</dbReference>
<dbReference type="Gene3D" id="3.30.450.40">
    <property type="match status" value="2"/>
</dbReference>
<evidence type="ECO:0000256" key="2">
    <source>
        <dbReference type="ARBA" id="ARBA00022535"/>
    </source>
</evidence>
<dbReference type="RefSeq" id="XP_022254451.1">
    <property type="nucleotide sequence ID" value="XM_022398743.1"/>
</dbReference>
<dbReference type="PROSITE" id="PS51845">
    <property type="entry name" value="PDEASE_I_2"/>
    <property type="match status" value="1"/>
</dbReference>
<reference evidence="8" key="1">
    <citation type="submission" date="2025-08" db="UniProtKB">
        <authorList>
            <consortium name="RefSeq"/>
        </authorList>
    </citation>
    <scope>IDENTIFICATION</scope>
    <source>
        <tissue evidence="8">Muscle</tissue>
    </source>
</reference>
<evidence type="ECO:0000256" key="5">
    <source>
        <dbReference type="RuleBase" id="RU363067"/>
    </source>
</evidence>
<keyword evidence="3 5" id="KW-0479">Metal-binding</keyword>
<evidence type="ECO:0000256" key="4">
    <source>
        <dbReference type="ARBA" id="ARBA00022801"/>
    </source>
</evidence>
<dbReference type="SUPFAM" id="SSF109604">
    <property type="entry name" value="HD-domain/PDEase-like"/>
    <property type="match status" value="1"/>
</dbReference>
<dbReference type="EC" id="3.1.4.-" evidence="5"/>
<dbReference type="Pfam" id="PF01590">
    <property type="entry name" value="GAF"/>
    <property type="match status" value="2"/>
</dbReference>
<dbReference type="PRINTS" id="PR00387">
    <property type="entry name" value="PDIESTERASE1"/>
</dbReference>
<comment type="cofactor">
    <cofactor evidence="5">
        <name>a divalent metal cation</name>
        <dbReference type="ChEBI" id="CHEBI:60240"/>
    </cofactor>
    <text evidence="5">Binds 2 divalent metal cations per subunit. Site 1 may preferentially bind zinc ions, while site 2 has a preference for magnesium and/or manganese ions.</text>
</comment>
<dbReference type="InterPro" id="IPR036971">
    <property type="entry name" value="PDEase_catalytic_dom_sf"/>
</dbReference>
<feature type="domain" description="PDEase" evidence="6">
    <location>
        <begin position="359"/>
        <end position="684"/>
    </location>
</feature>
<dbReference type="InterPro" id="IPR023088">
    <property type="entry name" value="PDEase"/>
</dbReference>
<protein>
    <recommendedName>
        <fullName evidence="5">Phosphodiesterase</fullName>
        <ecNumber evidence="5">3.1.4.-</ecNumber>
    </recommendedName>
</protein>
<dbReference type="SMART" id="SM00471">
    <property type="entry name" value="HDc"/>
    <property type="match status" value="1"/>
</dbReference>
<evidence type="ECO:0000259" key="6">
    <source>
        <dbReference type="PROSITE" id="PS51845"/>
    </source>
</evidence>
<accession>A0ABM1TEZ5</accession>
<evidence type="ECO:0000313" key="8">
    <source>
        <dbReference type="RefSeq" id="XP_022254451.1"/>
    </source>
</evidence>
<name>A0ABM1TEZ5_LIMPO</name>
<organism evidence="7 8">
    <name type="scientific">Limulus polyphemus</name>
    <name type="common">Atlantic horseshoe crab</name>
    <dbReference type="NCBI Taxonomy" id="6850"/>
    <lineage>
        <taxon>Eukaryota</taxon>
        <taxon>Metazoa</taxon>
        <taxon>Ecdysozoa</taxon>
        <taxon>Arthropoda</taxon>
        <taxon>Chelicerata</taxon>
        <taxon>Merostomata</taxon>
        <taxon>Xiphosura</taxon>
        <taxon>Limulidae</taxon>
        <taxon>Limulus</taxon>
    </lineage>
</organism>
<dbReference type="InterPro" id="IPR023174">
    <property type="entry name" value="PDEase_CS"/>
</dbReference>
<keyword evidence="4 5" id="KW-0378">Hydrolase</keyword>